<evidence type="ECO:0000313" key="3">
    <source>
        <dbReference type="Proteomes" id="UP000292346"/>
    </source>
</evidence>
<keyword evidence="3" id="KW-1185">Reference proteome</keyword>
<evidence type="ECO:0000256" key="1">
    <source>
        <dbReference type="ARBA" id="ARBA00010617"/>
    </source>
</evidence>
<gene>
    <name evidence="2" type="ORF">E0H45_39185</name>
</gene>
<protein>
    <submittedName>
        <fullName evidence="2">Cytochrome P450</fullName>
    </submittedName>
</protein>
<dbReference type="AlphaFoldDB" id="A0A4R0GUB8"/>
<dbReference type="GO" id="GO:0004497">
    <property type="term" value="F:monooxygenase activity"/>
    <property type="evidence" value="ECO:0007669"/>
    <property type="project" value="InterPro"/>
</dbReference>
<dbReference type="GO" id="GO:0005506">
    <property type="term" value="F:iron ion binding"/>
    <property type="evidence" value="ECO:0007669"/>
    <property type="project" value="InterPro"/>
</dbReference>
<dbReference type="PANTHER" id="PTHR24291:SF187">
    <property type="entry name" value="CYTOCHROME P450 4AE1-RELATED"/>
    <property type="match status" value="1"/>
</dbReference>
<name>A0A4R0GUB8_9ACTN</name>
<sequence length="437" mass="48166">MPTLLPTASAPDSARILRDVLGPVVAQGPILRRPGLGALAEKLRVDDRALHRVRRLRRRYGDGPVLLRIPGRTIALVLAADDVHRLLRQTPEPFAAATGLKIGALTHFQPHAVLVTNPPLRFGRRELNEKALDSHLPAHRHGHRFVDVVHQELDGLHGRTLGWNEFRDVWSRVVRRIVLGDAARNDVELTEQLDQLRADANWAQLGRDHDAVRARFLAALSQYVDRAETGSLVDALDRESESLDPAGQVPHWLFAFDAAGIALWRLLAVLGTHRSRLEPLVAEAHHPEASPLLAEAGAAMQESLRLWPTTLVVLRQSHEDTEWRGRTAPAGTEFVIVSSVFHRDDDALEFANRFEPAVWLDGRADGPWPIIPFSEGPAECPGRNVVLLATSTAVSHIASSYDLDVDPATRTKLAGAMPGTFNHAGVRIGFWTRPGPP</sequence>
<dbReference type="InterPro" id="IPR036396">
    <property type="entry name" value="Cyt_P450_sf"/>
</dbReference>
<proteinExistence type="inferred from homology"/>
<dbReference type="EMBL" id="SJJZ01000006">
    <property type="protein sequence ID" value="TCC01535.1"/>
    <property type="molecule type" value="Genomic_DNA"/>
</dbReference>
<dbReference type="GO" id="GO:0016705">
    <property type="term" value="F:oxidoreductase activity, acting on paired donors, with incorporation or reduction of molecular oxygen"/>
    <property type="evidence" value="ECO:0007669"/>
    <property type="project" value="InterPro"/>
</dbReference>
<comment type="caution">
    <text evidence="2">The sequence shown here is derived from an EMBL/GenBank/DDBJ whole genome shotgun (WGS) entry which is preliminary data.</text>
</comment>
<dbReference type="Proteomes" id="UP000292346">
    <property type="component" value="Unassembled WGS sequence"/>
</dbReference>
<dbReference type="RefSeq" id="WP_131347371.1">
    <property type="nucleotide sequence ID" value="NZ_SJJZ01000006.1"/>
</dbReference>
<dbReference type="Gene3D" id="1.10.630.10">
    <property type="entry name" value="Cytochrome P450"/>
    <property type="match status" value="1"/>
</dbReference>
<accession>A0A4R0GUB8</accession>
<dbReference type="InterPro" id="IPR050196">
    <property type="entry name" value="Cytochrome_P450_Monoox"/>
</dbReference>
<evidence type="ECO:0000313" key="2">
    <source>
        <dbReference type="EMBL" id="TCC01535.1"/>
    </source>
</evidence>
<dbReference type="SUPFAM" id="SSF48264">
    <property type="entry name" value="Cytochrome P450"/>
    <property type="match status" value="1"/>
</dbReference>
<organism evidence="2 3">
    <name type="scientific">Kribbella soli</name>
    <dbReference type="NCBI Taxonomy" id="1124743"/>
    <lineage>
        <taxon>Bacteria</taxon>
        <taxon>Bacillati</taxon>
        <taxon>Actinomycetota</taxon>
        <taxon>Actinomycetes</taxon>
        <taxon>Propionibacteriales</taxon>
        <taxon>Kribbellaceae</taxon>
        <taxon>Kribbella</taxon>
    </lineage>
</organism>
<comment type="similarity">
    <text evidence="1">Belongs to the cytochrome P450 family.</text>
</comment>
<dbReference type="InterPro" id="IPR001128">
    <property type="entry name" value="Cyt_P450"/>
</dbReference>
<dbReference type="Pfam" id="PF00067">
    <property type="entry name" value="p450"/>
    <property type="match status" value="1"/>
</dbReference>
<dbReference type="PANTHER" id="PTHR24291">
    <property type="entry name" value="CYTOCHROME P450 FAMILY 4"/>
    <property type="match status" value="1"/>
</dbReference>
<dbReference type="OrthoDB" id="7376058at2"/>
<dbReference type="GO" id="GO:0020037">
    <property type="term" value="F:heme binding"/>
    <property type="evidence" value="ECO:0007669"/>
    <property type="project" value="InterPro"/>
</dbReference>
<reference evidence="2 3" key="1">
    <citation type="submission" date="2019-02" db="EMBL/GenBank/DDBJ databases">
        <title>Kribbella capetownensis sp. nov. and Kribbella speibonae sp. nov., isolated from soil.</title>
        <authorList>
            <person name="Curtis S.M."/>
            <person name="Norton I."/>
            <person name="Everest G.J."/>
            <person name="Meyers P.R."/>
        </authorList>
    </citation>
    <scope>NUCLEOTIDE SEQUENCE [LARGE SCALE GENOMIC DNA]</scope>
    <source>
        <strain evidence="2 3">KCTC 29219</strain>
    </source>
</reference>